<organism evidence="1">
    <name type="scientific">Aeromonas phage vB_AdhaP_MF</name>
    <dbReference type="NCBI Taxonomy" id="3367373"/>
    <lineage>
        <taxon>Viruses</taxon>
        <taxon>Duplodnaviria</taxon>
        <taxon>Heunggongvirae</taxon>
        <taxon>Uroviricota</taxon>
        <taxon>Caudoviricetes</taxon>
        <taxon>Autographiviridae</taxon>
    </lineage>
</organism>
<reference evidence="1" key="1">
    <citation type="submission" date="2024-10" db="EMBL/GenBank/DDBJ databases">
        <title>Characterization of Aeromonas dhakensis bacteriophages.</title>
        <authorList>
            <person name="Ansari F."/>
            <person name="Tyagi A."/>
            <person name="Shashidhar R."/>
            <person name="Nagar V."/>
        </authorList>
    </citation>
    <scope>NUCLEOTIDE SEQUENCE</scope>
</reference>
<sequence length="90" mass="10287">MLKRNRKLNKATLIATSRAYGKCRKDVTKYRVFQQLKSVHGEDIAAEMVADALHNCPSVVDSVTASVWDFVVWGDTDHFEKWDEAGNRYP</sequence>
<evidence type="ECO:0000313" key="1">
    <source>
        <dbReference type="EMBL" id="XHV14255.1"/>
    </source>
</evidence>
<proteinExistence type="predicted"/>
<dbReference type="EMBL" id="PQ421477">
    <property type="protein sequence ID" value="XHV14255.1"/>
    <property type="molecule type" value="Genomic_DNA"/>
</dbReference>
<name>A0AB74UJA1_9CAUD</name>
<protein>
    <submittedName>
        <fullName evidence="1">Uncharacterized protein</fullName>
    </submittedName>
</protein>
<gene>
    <name evidence="1" type="ORF">vBAdhaPMF_0008</name>
</gene>
<accession>A0AB74UJA1</accession>